<gene>
    <name evidence="2" type="ORF">EJB05_23077</name>
</gene>
<accession>A0A5J9V630</accession>
<dbReference type="Proteomes" id="UP000324897">
    <property type="component" value="Chromosome 1"/>
</dbReference>
<dbReference type="Gramene" id="TVU31393">
    <property type="protein sequence ID" value="TVU31393"/>
    <property type="gene ID" value="EJB05_23077"/>
</dbReference>
<dbReference type="AlphaFoldDB" id="A0A5J9V630"/>
<keyword evidence="3" id="KW-1185">Reference proteome</keyword>
<feature type="compositionally biased region" description="Basic and acidic residues" evidence="1">
    <location>
        <begin position="323"/>
        <end position="333"/>
    </location>
</feature>
<sequence>MFLDACFLVQYMLCMSDSEADIDDSLCHFFNSNDEEIFHDIMLLENQIPWPVVEAILKFVYVPLDNFIKSLRGCLQDRKVSEENQFIMDHSYKPPHLLGLLRFYIVGENKTKPDDKPKPNTISFSLSAIELAEIGITLKPSETNQLIHMGLKTEGTIFPELSLAPLSLSRARESWLVNMAAHELCTTSNFTDAEDEESAVCSYLLLLAMLVGREEDVQELRAKGILQGGGFTNKEALDFLTNVQGLRVGSCYLRVMNDIEDYRVFKRRTRANLHAWYYRNSKNIAWFGSAFVTVVTLLGTYLDVESSDEEVEEEAEADDEEVGHDKVEAKGGKEVANNDDSLSERVHIRDYRGARLIAPVQGFPAIL</sequence>
<feature type="region of interest" description="Disordered" evidence="1">
    <location>
        <begin position="309"/>
        <end position="338"/>
    </location>
</feature>
<organism evidence="2 3">
    <name type="scientific">Eragrostis curvula</name>
    <name type="common">weeping love grass</name>
    <dbReference type="NCBI Taxonomy" id="38414"/>
    <lineage>
        <taxon>Eukaryota</taxon>
        <taxon>Viridiplantae</taxon>
        <taxon>Streptophyta</taxon>
        <taxon>Embryophyta</taxon>
        <taxon>Tracheophyta</taxon>
        <taxon>Spermatophyta</taxon>
        <taxon>Magnoliopsida</taxon>
        <taxon>Liliopsida</taxon>
        <taxon>Poales</taxon>
        <taxon>Poaceae</taxon>
        <taxon>PACMAD clade</taxon>
        <taxon>Chloridoideae</taxon>
        <taxon>Eragrostideae</taxon>
        <taxon>Eragrostidinae</taxon>
        <taxon>Eragrostis</taxon>
    </lineage>
</organism>
<reference evidence="2 3" key="1">
    <citation type="journal article" date="2019" name="Sci. Rep.">
        <title>A high-quality genome of Eragrostis curvula grass provides insights into Poaceae evolution and supports new strategies to enhance forage quality.</title>
        <authorList>
            <person name="Carballo J."/>
            <person name="Santos B.A.C.M."/>
            <person name="Zappacosta D."/>
            <person name="Garbus I."/>
            <person name="Selva J.P."/>
            <person name="Gallo C.A."/>
            <person name="Diaz A."/>
            <person name="Albertini E."/>
            <person name="Caccamo M."/>
            <person name="Echenique V."/>
        </authorList>
    </citation>
    <scope>NUCLEOTIDE SEQUENCE [LARGE SCALE GENOMIC DNA]</scope>
    <source>
        <strain evidence="3">cv. Victoria</strain>
        <tissue evidence="2">Leaf</tissue>
    </source>
</reference>
<dbReference type="InterPro" id="IPR004158">
    <property type="entry name" value="DUF247_pln"/>
</dbReference>
<evidence type="ECO:0000313" key="3">
    <source>
        <dbReference type="Proteomes" id="UP000324897"/>
    </source>
</evidence>
<evidence type="ECO:0000256" key="1">
    <source>
        <dbReference type="SAM" id="MobiDB-lite"/>
    </source>
</evidence>
<protein>
    <submittedName>
        <fullName evidence="2">Uncharacterized protein</fullName>
    </submittedName>
</protein>
<dbReference type="Pfam" id="PF03140">
    <property type="entry name" value="DUF247"/>
    <property type="match status" value="1"/>
</dbReference>
<proteinExistence type="predicted"/>
<comment type="caution">
    <text evidence="2">The sequence shown here is derived from an EMBL/GenBank/DDBJ whole genome shotgun (WGS) entry which is preliminary data.</text>
</comment>
<dbReference type="PANTHER" id="PTHR31549:SF32">
    <property type="match status" value="1"/>
</dbReference>
<dbReference type="PANTHER" id="PTHR31549">
    <property type="entry name" value="PROTEIN, PUTATIVE (DUF247)-RELATED-RELATED"/>
    <property type="match status" value="1"/>
</dbReference>
<evidence type="ECO:0000313" key="2">
    <source>
        <dbReference type="EMBL" id="TVU31393.1"/>
    </source>
</evidence>
<feature type="non-terminal residue" evidence="2">
    <location>
        <position position="1"/>
    </location>
</feature>
<dbReference type="EMBL" id="RWGY01000011">
    <property type="protein sequence ID" value="TVU31393.1"/>
    <property type="molecule type" value="Genomic_DNA"/>
</dbReference>
<dbReference type="OrthoDB" id="688707at2759"/>
<name>A0A5J9V630_9POAL</name>
<feature type="compositionally biased region" description="Acidic residues" evidence="1">
    <location>
        <begin position="309"/>
        <end position="322"/>
    </location>
</feature>